<feature type="signal peptide" evidence="3">
    <location>
        <begin position="1"/>
        <end position="19"/>
    </location>
</feature>
<name>A0A4Q6XYZ2_9SPHN</name>
<dbReference type="OrthoDB" id="9775851at2"/>
<evidence type="ECO:0000313" key="5">
    <source>
        <dbReference type="EMBL" id="RZF63072.1"/>
    </source>
</evidence>
<dbReference type="EMBL" id="SGIS01000032">
    <property type="protein sequence ID" value="RZF63072.1"/>
    <property type="molecule type" value="Genomic_DNA"/>
</dbReference>
<dbReference type="InterPro" id="IPR019819">
    <property type="entry name" value="Carboxylesterase_B_CS"/>
</dbReference>
<dbReference type="InterPro" id="IPR002018">
    <property type="entry name" value="CarbesteraseB"/>
</dbReference>
<organism evidence="5 6">
    <name type="scientific">Sphingomonas populi</name>
    <dbReference type="NCBI Taxonomy" id="2484750"/>
    <lineage>
        <taxon>Bacteria</taxon>
        <taxon>Pseudomonadati</taxon>
        <taxon>Pseudomonadota</taxon>
        <taxon>Alphaproteobacteria</taxon>
        <taxon>Sphingomonadales</taxon>
        <taxon>Sphingomonadaceae</taxon>
        <taxon>Sphingomonas</taxon>
    </lineage>
</organism>
<dbReference type="PANTHER" id="PTHR11559">
    <property type="entry name" value="CARBOXYLESTERASE"/>
    <property type="match status" value="1"/>
</dbReference>
<dbReference type="SUPFAM" id="SSF53474">
    <property type="entry name" value="alpha/beta-Hydrolases"/>
    <property type="match status" value="1"/>
</dbReference>
<dbReference type="PROSITE" id="PS00122">
    <property type="entry name" value="CARBOXYLESTERASE_B_1"/>
    <property type="match status" value="1"/>
</dbReference>
<dbReference type="EC" id="3.1.1.-" evidence="3"/>
<protein>
    <recommendedName>
        <fullName evidence="3">Carboxylic ester hydrolase</fullName>
        <ecNumber evidence="3">3.1.1.-</ecNumber>
    </recommendedName>
</protein>
<dbReference type="Proteomes" id="UP000292085">
    <property type="component" value="Unassembled WGS sequence"/>
</dbReference>
<dbReference type="GO" id="GO:0016787">
    <property type="term" value="F:hydrolase activity"/>
    <property type="evidence" value="ECO:0007669"/>
    <property type="project" value="UniProtKB-KW"/>
</dbReference>
<reference evidence="5 6" key="1">
    <citation type="submission" date="2019-02" db="EMBL/GenBank/DDBJ databases">
        <authorList>
            <person name="Li Y."/>
        </authorList>
    </citation>
    <scope>NUCLEOTIDE SEQUENCE [LARGE SCALE GENOMIC DNA]</scope>
    <source>
        <strain evidence="5 6">3-7</strain>
    </source>
</reference>
<accession>A0A4Q6XYZ2</accession>
<dbReference type="InterPro" id="IPR019826">
    <property type="entry name" value="Carboxylesterase_B_AS"/>
</dbReference>
<dbReference type="Gene3D" id="3.40.50.1820">
    <property type="entry name" value="alpha/beta hydrolase"/>
    <property type="match status" value="1"/>
</dbReference>
<sequence>MRRLAPIALALSLATPAAAAPVAVTGGQIDGTVLPSGVAAWLGVPFAAAPVRDLRWKPPQPVTPWAGVYHADRFAPECLQPLRGPAQNHYFGNEATSEDCLYLNIWAPKTARKAPVVVWIYGGGFNIGSASMANYSGEPLAQAGVVRVNIAYRVGPLGFFAHPELSREGGGASGNYGLMDQIAALRWVRDNIAKFGGDPANVTIVGQSAGSMSVALLQMSPAAKGLFARAVGMSGSPFGGMLGPAPLATAEAQGLALQKEIGAASLAEMRGMPADRIVSAATHRDAITLDGRIVTGTAEAVFTGRRQNDVPVLIGYTRDESFRPFGPIADRAALVAAVTARFGDRADAILKVYTSGDPARDAADIARDSTVGLQMTSWARHQQRYGTKPAYGYVFTRRQPYAPGVTFSDHDPATVGAYHSGDVPYWLRTRPAFDLFRRTRVWEPGDVALEAEMSDALLSFARGQAPTSPRVGAWPAFDPAAPKLVWLAPESKTIAWPHYADLDLLTKAAPAPPPARARPRD</sequence>
<keyword evidence="2 3" id="KW-0378">Hydrolase</keyword>
<dbReference type="InterPro" id="IPR029058">
    <property type="entry name" value="AB_hydrolase_fold"/>
</dbReference>
<dbReference type="InterPro" id="IPR050309">
    <property type="entry name" value="Type-B_Carboxylest/Lipase"/>
</dbReference>
<evidence type="ECO:0000256" key="3">
    <source>
        <dbReference type="RuleBase" id="RU361235"/>
    </source>
</evidence>
<evidence type="ECO:0000313" key="6">
    <source>
        <dbReference type="Proteomes" id="UP000292085"/>
    </source>
</evidence>
<evidence type="ECO:0000256" key="2">
    <source>
        <dbReference type="ARBA" id="ARBA00022801"/>
    </source>
</evidence>
<evidence type="ECO:0000256" key="1">
    <source>
        <dbReference type="ARBA" id="ARBA00005964"/>
    </source>
</evidence>
<comment type="similarity">
    <text evidence="1 3">Belongs to the type-B carboxylesterase/lipase family.</text>
</comment>
<keyword evidence="6" id="KW-1185">Reference proteome</keyword>
<dbReference type="Pfam" id="PF00135">
    <property type="entry name" value="COesterase"/>
    <property type="match status" value="1"/>
</dbReference>
<gene>
    <name evidence="5" type="ORF">EWE75_17865</name>
</gene>
<feature type="chain" id="PRO_5021039422" description="Carboxylic ester hydrolase" evidence="3">
    <location>
        <begin position="20"/>
        <end position="521"/>
    </location>
</feature>
<proteinExistence type="inferred from homology"/>
<dbReference type="AlphaFoldDB" id="A0A4Q6XYZ2"/>
<dbReference type="PROSITE" id="PS00941">
    <property type="entry name" value="CARBOXYLESTERASE_B_2"/>
    <property type="match status" value="1"/>
</dbReference>
<keyword evidence="3" id="KW-0732">Signal</keyword>
<feature type="domain" description="Carboxylesterase type B" evidence="4">
    <location>
        <begin position="22"/>
        <end position="490"/>
    </location>
</feature>
<evidence type="ECO:0000259" key="4">
    <source>
        <dbReference type="Pfam" id="PF00135"/>
    </source>
</evidence>
<dbReference type="RefSeq" id="WP_130159468.1">
    <property type="nucleotide sequence ID" value="NZ_SGIS01000032.1"/>
</dbReference>
<comment type="caution">
    <text evidence="5">The sequence shown here is derived from an EMBL/GenBank/DDBJ whole genome shotgun (WGS) entry which is preliminary data.</text>
</comment>